<dbReference type="AlphaFoldDB" id="A0A4R4EAN3"/>
<dbReference type="PROSITE" id="PS50164">
    <property type="entry name" value="GIY_YIG"/>
    <property type="match status" value="1"/>
</dbReference>
<accession>A0A4R4EAN3</accession>
<dbReference type="PANTHER" id="PTHR34477:SF1">
    <property type="entry name" value="UPF0213 PROTEIN YHBQ"/>
    <property type="match status" value="1"/>
</dbReference>
<reference evidence="3 4" key="1">
    <citation type="submission" date="2019-03" db="EMBL/GenBank/DDBJ databases">
        <authorList>
            <person name="Kim M.K.M."/>
        </authorList>
    </citation>
    <scope>NUCLEOTIDE SEQUENCE [LARGE SCALE GENOMIC DNA]</scope>
    <source>
        <strain evidence="3 4">17J68-15</strain>
    </source>
</reference>
<feature type="domain" description="GIY-YIG" evidence="2">
    <location>
        <begin position="1"/>
        <end position="74"/>
    </location>
</feature>
<keyword evidence="4" id="KW-1185">Reference proteome</keyword>
<protein>
    <submittedName>
        <fullName evidence="3">GIY-YIG nuclease family protein</fullName>
    </submittedName>
</protein>
<comment type="similarity">
    <text evidence="1">Belongs to the UPF0213 family.</text>
</comment>
<dbReference type="Gene3D" id="3.40.1440.10">
    <property type="entry name" value="GIY-YIG endonuclease"/>
    <property type="match status" value="1"/>
</dbReference>
<dbReference type="InterPro" id="IPR035901">
    <property type="entry name" value="GIY-YIG_endonuc_sf"/>
</dbReference>
<evidence type="ECO:0000256" key="1">
    <source>
        <dbReference type="ARBA" id="ARBA00007435"/>
    </source>
</evidence>
<dbReference type="InterPro" id="IPR050190">
    <property type="entry name" value="UPF0213_domain"/>
</dbReference>
<dbReference type="RefSeq" id="WP_131850260.1">
    <property type="nucleotide sequence ID" value="NZ_SKFH01000001.1"/>
</dbReference>
<dbReference type="Pfam" id="PF01541">
    <property type="entry name" value="GIY-YIG"/>
    <property type="match status" value="1"/>
</dbReference>
<dbReference type="PANTHER" id="PTHR34477">
    <property type="entry name" value="UPF0213 PROTEIN YHBQ"/>
    <property type="match status" value="1"/>
</dbReference>
<dbReference type="Proteomes" id="UP000295164">
    <property type="component" value="Unassembled WGS sequence"/>
</dbReference>
<name>A0A4R4EAN3_9BACT</name>
<proteinExistence type="inferred from homology"/>
<gene>
    <name evidence="3" type="ORF">E0486_00955</name>
</gene>
<dbReference type="EMBL" id="SKFH01000001">
    <property type="protein sequence ID" value="TCZ74905.1"/>
    <property type="molecule type" value="Genomic_DNA"/>
</dbReference>
<dbReference type="InterPro" id="IPR000305">
    <property type="entry name" value="GIY-YIG_endonuc"/>
</dbReference>
<organism evidence="3 4">
    <name type="scientific">Flaviaesturariibacter aridisoli</name>
    <dbReference type="NCBI Taxonomy" id="2545761"/>
    <lineage>
        <taxon>Bacteria</taxon>
        <taxon>Pseudomonadati</taxon>
        <taxon>Bacteroidota</taxon>
        <taxon>Chitinophagia</taxon>
        <taxon>Chitinophagales</taxon>
        <taxon>Chitinophagaceae</taxon>
        <taxon>Flaviaestuariibacter</taxon>
    </lineage>
</organism>
<evidence type="ECO:0000259" key="2">
    <source>
        <dbReference type="PROSITE" id="PS50164"/>
    </source>
</evidence>
<evidence type="ECO:0000313" key="4">
    <source>
        <dbReference type="Proteomes" id="UP000295164"/>
    </source>
</evidence>
<dbReference type="SUPFAM" id="SSF82771">
    <property type="entry name" value="GIY-YIG endonuclease"/>
    <property type="match status" value="1"/>
</dbReference>
<sequence>MQYVYILRCTDGKYYVGCTCDFKERMGRHRRGEVKFTASRLPFTVVAVIGLPDKYKALQLEDYLKTGSGRAFARRHFV</sequence>
<dbReference type="OrthoDB" id="1495241at2"/>
<comment type="caution">
    <text evidence="3">The sequence shown here is derived from an EMBL/GenBank/DDBJ whole genome shotgun (WGS) entry which is preliminary data.</text>
</comment>
<evidence type="ECO:0000313" key="3">
    <source>
        <dbReference type="EMBL" id="TCZ74905.1"/>
    </source>
</evidence>